<dbReference type="EMBL" id="BGPR01010482">
    <property type="protein sequence ID" value="GBN46399.1"/>
    <property type="molecule type" value="Genomic_DNA"/>
</dbReference>
<reference evidence="1 2" key="1">
    <citation type="journal article" date="2019" name="Sci. Rep.">
        <title>Orb-weaving spider Araneus ventricosus genome elucidates the spidroin gene catalogue.</title>
        <authorList>
            <person name="Kono N."/>
            <person name="Nakamura H."/>
            <person name="Ohtoshi R."/>
            <person name="Moran D.A.P."/>
            <person name="Shinohara A."/>
            <person name="Yoshida Y."/>
            <person name="Fujiwara M."/>
            <person name="Mori M."/>
            <person name="Tomita M."/>
            <person name="Arakawa K."/>
        </authorList>
    </citation>
    <scope>NUCLEOTIDE SEQUENCE [LARGE SCALE GENOMIC DNA]</scope>
</reference>
<gene>
    <name evidence="1" type="ORF">AVEN_211228_1</name>
</gene>
<protein>
    <submittedName>
        <fullName evidence="1">Uncharacterized protein</fullName>
    </submittedName>
</protein>
<evidence type="ECO:0000313" key="1">
    <source>
        <dbReference type="EMBL" id="GBN46399.1"/>
    </source>
</evidence>
<organism evidence="1 2">
    <name type="scientific">Araneus ventricosus</name>
    <name type="common">Orbweaver spider</name>
    <name type="synonym">Epeira ventricosa</name>
    <dbReference type="NCBI Taxonomy" id="182803"/>
    <lineage>
        <taxon>Eukaryota</taxon>
        <taxon>Metazoa</taxon>
        <taxon>Ecdysozoa</taxon>
        <taxon>Arthropoda</taxon>
        <taxon>Chelicerata</taxon>
        <taxon>Arachnida</taxon>
        <taxon>Araneae</taxon>
        <taxon>Araneomorphae</taxon>
        <taxon>Entelegynae</taxon>
        <taxon>Araneoidea</taxon>
        <taxon>Araneidae</taxon>
        <taxon>Araneus</taxon>
    </lineage>
</organism>
<comment type="caution">
    <text evidence="1">The sequence shown here is derived from an EMBL/GenBank/DDBJ whole genome shotgun (WGS) entry which is preliminary data.</text>
</comment>
<accession>A0A4Y2P5X7</accession>
<dbReference type="AlphaFoldDB" id="A0A4Y2P5X7"/>
<dbReference type="Proteomes" id="UP000499080">
    <property type="component" value="Unassembled WGS sequence"/>
</dbReference>
<evidence type="ECO:0000313" key="2">
    <source>
        <dbReference type="Proteomes" id="UP000499080"/>
    </source>
</evidence>
<keyword evidence="2" id="KW-1185">Reference proteome</keyword>
<name>A0A4Y2P5X7_ARAVE</name>
<sequence length="107" mass="12617">MLHLHLFRSSNRPCKCGCPMLCPLHLPENSVFLSDIQRNEQPIAFSLFQPLLVQCLEGRCSDFEWLSIWPAEAGGREEEFQVRPGEPRLLWFYMLLIEQAEMVYVWF</sequence>
<proteinExistence type="predicted"/>